<feature type="domain" description="Thioesterase" evidence="2">
    <location>
        <begin position="19"/>
        <end position="239"/>
    </location>
</feature>
<dbReference type="Gene3D" id="3.40.50.1820">
    <property type="entry name" value="alpha/beta hydrolase"/>
    <property type="match status" value="1"/>
</dbReference>
<keyword evidence="4" id="KW-1185">Reference proteome</keyword>
<evidence type="ECO:0000259" key="2">
    <source>
        <dbReference type="Pfam" id="PF00975"/>
    </source>
</evidence>
<evidence type="ECO:0000256" key="1">
    <source>
        <dbReference type="ARBA" id="ARBA00007169"/>
    </source>
</evidence>
<organism evidence="3 4">
    <name type="scientific">Streptomyces humicola</name>
    <dbReference type="NCBI Taxonomy" id="2953240"/>
    <lineage>
        <taxon>Bacteria</taxon>
        <taxon>Bacillati</taxon>
        <taxon>Actinomycetota</taxon>
        <taxon>Actinomycetes</taxon>
        <taxon>Kitasatosporales</taxon>
        <taxon>Streptomycetaceae</taxon>
        <taxon>Streptomyces</taxon>
    </lineage>
</organism>
<gene>
    <name evidence="3" type="ORF">NGB36_27755</name>
</gene>
<dbReference type="InterPro" id="IPR029058">
    <property type="entry name" value="AB_hydrolase_fold"/>
</dbReference>
<proteinExistence type="inferred from homology"/>
<evidence type="ECO:0000313" key="4">
    <source>
        <dbReference type="Proteomes" id="UP001057702"/>
    </source>
</evidence>
<reference evidence="3" key="1">
    <citation type="submission" date="2022-06" db="EMBL/GenBank/DDBJ databases">
        <title>Draft genome sequence of Streptomyces sp. RB6PN25 isolated from peat swamp forest in Thailand.</title>
        <authorList>
            <person name="Duangmal K."/>
            <person name="Klaysubun C."/>
        </authorList>
    </citation>
    <scope>NUCLEOTIDE SEQUENCE</scope>
    <source>
        <strain evidence="3">RB6PN25</strain>
    </source>
</reference>
<dbReference type="PANTHER" id="PTHR11487">
    <property type="entry name" value="THIOESTERASE"/>
    <property type="match status" value="1"/>
</dbReference>
<dbReference type="PANTHER" id="PTHR11487:SF0">
    <property type="entry name" value="S-ACYL FATTY ACID SYNTHASE THIOESTERASE, MEDIUM CHAIN"/>
    <property type="match status" value="1"/>
</dbReference>
<evidence type="ECO:0000313" key="3">
    <source>
        <dbReference type="EMBL" id="MCQ4084270.1"/>
    </source>
</evidence>
<comment type="caution">
    <text evidence="3">The sequence shown here is derived from an EMBL/GenBank/DDBJ whole genome shotgun (WGS) entry which is preliminary data.</text>
</comment>
<name>A0ABT1Q2W7_9ACTN</name>
<protein>
    <submittedName>
        <fullName evidence="3">Thioesterase domain-containing protein</fullName>
    </submittedName>
</protein>
<dbReference type="InterPro" id="IPR001031">
    <property type="entry name" value="Thioesterase"/>
</dbReference>
<accession>A0ABT1Q2W7</accession>
<dbReference type="EMBL" id="JANFNG010000032">
    <property type="protein sequence ID" value="MCQ4084270.1"/>
    <property type="molecule type" value="Genomic_DNA"/>
</dbReference>
<dbReference type="SUPFAM" id="SSF53474">
    <property type="entry name" value="alpha/beta-Hydrolases"/>
    <property type="match status" value="1"/>
</dbReference>
<dbReference type="InterPro" id="IPR012223">
    <property type="entry name" value="TEII"/>
</dbReference>
<dbReference type="RefSeq" id="WP_255923326.1">
    <property type="nucleotide sequence ID" value="NZ_JANFNG010000032.1"/>
</dbReference>
<dbReference type="Pfam" id="PF00975">
    <property type="entry name" value="Thioesterase"/>
    <property type="match status" value="1"/>
</dbReference>
<dbReference type="Proteomes" id="UP001057702">
    <property type="component" value="Unassembled WGS sequence"/>
</dbReference>
<sequence>MSRPTGYLAVRPNPGASLRLFCFHHAGAGALSFARWTQVFGPEVSVLPVRLPGREARLREPRIRDAALLMRELDEHLGPLLDEPYAFYGHSLGALIAYSYALHHLRRGGRAPQLLAAGACSAPHVGMPMLDGCGPSDDDIIGFLHHTGGMRGELAERPEWLRLTVGIIRDDLALARSLRAGPRLPLPCPVLAVAGRGDEVVPPESVGAWRDYADGGFRMAVIDGDHFFVRGSALPKLLRTELNERLTLART</sequence>
<comment type="similarity">
    <text evidence="1">Belongs to the thioesterase family.</text>
</comment>